<keyword evidence="3" id="KW-1185">Reference proteome</keyword>
<evidence type="ECO:0000259" key="1">
    <source>
        <dbReference type="Pfam" id="PF12867"/>
    </source>
</evidence>
<protein>
    <submittedName>
        <fullName evidence="2">DinB family protein</fullName>
    </submittedName>
</protein>
<accession>A0ABN2WG63</accession>
<feature type="domain" description="DinB-like" evidence="1">
    <location>
        <begin position="43"/>
        <end position="172"/>
    </location>
</feature>
<name>A0ABN2WG63_9ACTN</name>
<dbReference type="EMBL" id="BAAANS010000008">
    <property type="protein sequence ID" value="GAA2091641.1"/>
    <property type="molecule type" value="Genomic_DNA"/>
</dbReference>
<dbReference type="Proteomes" id="UP001500897">
    <property type="component" value="Unassembled WGS sequence"/>
</dbReference>
<gene>
    <name evidence="2" type="ORF">GCM10009759_16570</name>
</gene>
<evidence type="ECO:0000313" key="3">
    <source>
        <dbReference type="Proteomes" id="UP001500897"/>
    </source>
</evidence>
<evidence type="ECO:0000313" key="2">
    <source>
        <dbReference type="EMBL" id="GAA2091641.1"/>
    </source>
</evidence>
<dbReference type="InterPro" id="IPR034660">
    <property type="entry name" value="DinB/YfiT-like"/>
</dbReference>
<dbReference type="RefSeq" id="WP_344551239.1">
    <property type="nucleotide sequence ID" value="NZ_BAAANS010000008.1"/>
</dbReference>
<sequence length="183" mass="20175">MITPDTKDWTWVLERPCADCGLDTPAVAFEAVPGMIRANAAAWVALLGAEGGAAAAGLGERPAAGVWSPLEYACHVRDVFRLFDVRLRLMLAEDDPLFANWDQDATAVEERYREQDPALVAVELAEAAEQLARSFAAVPEAGRRRTGNRSDGARFTVESFARYLIHDPVHHRYDVTGLRHQES</sequence>
<dbReference type="InterPro" id="IPR024775">
    <property type="entry name" value="DinB-like"/>
</dbReference>
<proteinExistence type="predicted"/>
<comment type="caution">
    <text evidence="2">The sequence shown here is derived from an EMBL/GenBank/DDBJ whole genome shotgun (WGS) entry which is preliminary data.</text>
</comment>
<dbReference type="Gene3D" id="1.20.120.450">
    <property type="entry name" value="dinb family like domain"/>
    <property type="match status" value="1"/>
</dbReference>
<organism evidence="2 3">
    <name type="scientific">Kitasatospora saccharophila</name>
    <dbReference type="NCBI Taxonomy" id="407973"/>
    <lineage>
        <taxon>Bacteria</taxon>
        <taxon>Bacillati</taxon>
        <taxon>Actinomycetota</taxon>
        <taxon>Actinomycetes</taxon>
        <taxon>Kitasatosporales</taxon>
        <taxon>Streptomycetaceae</taxon>
        <taxon>Kitasatospora</taxon>
    </lineage>
</organism>
<dbReference type="Pfam" id="PF12867">
    <property type="entry name" value="DinB_2"/>
    <property type="match status" value="1"/>
</dbReference>
<dbReference type="SUPFAM" id="SSF109854">
    <property type="entry name" value="DinB/YfiT-like putative metalloenzymes"/>
    <property type="match status" value="1"/>
</dbReference>
<reference evidence="2 3" key="1">
    <citation type="journal article" date="2019" name="Int. J. Syst. Evol. Microbiol.">
        <title>The Global Catalogue of Microorganisms (GCM) 10K type strain sequencing project: providing services to taxonomists for standard genome sequencing and annotation.</title>
        <authorList>
            <consortium name="The Broad Institute Genomics Platform"/>
            <consortium name="The Broad Institute Genome Sequencing Center for Infectious Disease"/>
            <person name="Wu L."/>
            <person name="Ma J."/>
        </authorList>
    </citation>
    <scope>NUCLEOTIDE SEQUENCE [LARGE SCALE GENOMIC DNA]</scope>
    <source>
        <strain evidence="2 3">JCM 14559</strain>
    </source>
</reference>